<keyword evidence="1" id="KW-0378">Hydrolase</keyword>
<dbReference type="PANTHER" id="PTHR11839">
    <property type="entry name" value="UDP/ADP-SUGAR PYROPHOSPHATASE"/>
    <property type="match status" value="1"/>
</dbReference>
<dbReference type="PROSITE" id="PS00893">
    <property type="entry name" value="NUDIX_BOX"/>
    <property type="match status" value="1"/>
</dbReference>
<feature type="domain" description="Nudix hydrolase" evidence="3">
    <location>
        <begin position="67"/>
        <end position="200"/>
    </location>
</feature>
<sequence length="213" mass="24179">MSTEPSIQEIAKEQETHSKSGEITERLKPEVESSEVLHSGFLRLIKDTLKLPPSYQKRYEYYKLDTKGLTAVSVIARVKDSDNHLINIEYRHPTTQFLVGAPGGVIDKGESIITAAQRELLEETGYINHDLSKYVVVGSCFPWPSVTDLKLYFVAVHDVEYEKPPELEPSENLQVQLMSTQQIQDILKSQSKDCTIDGSFTTAWLYYTLHSLK</sequence>
<dbReference type="GO" id="GO:0016787">
    <property type="term" value="F:hydrolase activity"/>
    <property type="evidence" value="ECO:0007669"/>
    <property type="project" value="UniProtKB-KW"/>
</dbReference>
<dbReference type="PANTHER" id="PTHR11839:SF1">
    <property type="entry name" value="ADP-SUGAR PYROPHOSPHATASE"/>
    <property type="match status" value="1"/>
</dbReference>
<dbReference type="InterPro" id="IPR000086">
    <property type="entry name" value="NUDIX_hydrolase_dom"/>
</dbReference>
<feature type="compositionally biased region" description="Basic and acidic residues" evidence="2">
    <location>
        <begin position="10"/>
        <end position="27"/>
    </location>
</feature>
<evidence type="ECO:0000313" key="5">
    <source>
        <dbReference type="Proteomes" id="UP001431209"/>
    </source>
</evidence>
<dbReference type="GO" id="GO:0006753">
    <property type="term" value="P:nucleoside phosphate metabolic process"/>
    <property type="evidence" value="ECO:0007669"/>
    <property type="project" value="TreeGrafter"/>
</dbReference>
<evidence type="ECO:0000259" key="3">
    <source>
        <dbReference type="PROSITE" id="PS51462"/>
    </source>
</evidence>
<evidence type="ECO:0000313" key="4">
    <source>
        <dbReference type="EMBL" id="KAL0489114.1"/>
    </source>
</evidence>
<dbReference type="CDD" id="cd03424">
    <property type="entry name" value="NUDIX_ADPRase_Nudt5_UGPPase_Nudt14"/>
    <property type="match status" value="1"/>
</dbReference>
<evidence type="ECO:0000256" key="2">
    <source>
        <dbReference type="SAM" id="MobiDB-lite"/>
    </source>
</evidence>
<keyword evidence="5" id="KW-1185">Reference proteome</keyword>
<dbReference type="Proteomes" id="UP001431209">
    <property type="component" value="Unassembled WGS sequence"/>
</dbReference>
<accession>A0AAW2ZIB8</accession>
<reference evidence="4 5" key="1">
    <citation type="submission" date="2024-03" db="EMBL/GenBank/DDBJ databases">
        <title>The Acrasis kona genome and developmental transcriptomes reveal deep origins of eukaryotic multicellular pathways.</title>
        <authorList>
            <person name="Sheikh S."/>
            <person name="Fu C.-J."/>
            <person name="Brown M.W."/>
            <person name="Baldauf S.L."/>
        </authorList>
    </citation>
    <scope>NUCLEOTIDE SEQUENCE [LARGE SCALE GENOMIC DNA]</scope>
    <source>
        <strain evidence="4 5">ATCC MYA-3509</strain>
    </source>
</reference>
<gene>
    <name evidence="4" type="ORF">AKO1_009006</name>
</gene>
<feature type="region of interest" description="Disordered" evidence="2">
    <location>
        <begin position="1"/>
        <end position="27"/>
    </location>
</feature>
<evidence type="ECO:0000256" key="1">
    <source>
        <dbReference type="ARBA" id="ARBA00022801"/>
    </source>
</evidence>
<dbReference type="SUPFAM" id="SSF55811">
    <property type="entry name" value="Nudix"/>
    <property type="match status" value="1"/>
</dbReference>
<dbReference type="AlphaFoldDB" id="A0AAW2ZIB8"/>
<name>A0AAW2ZIB8_9EUKA</name>
<protein>
    <submittedName>
        <fullName evidence="4">ADP-ribose diphosphatase</fullName>
    </submittedName>
</protein>
<dbReference type="PROSITE" id="PS51462">
    <property type="entry name" value="NUDIX"/>
    <property type="match status" value="1"/>
</dbReference>
<dbReference type="Gene3D" id="3.90.79.10">
    <property type="entry name" value="Nucleoside Triphosphate Pyrophosphohydrolase"/>
    <property type="match status" value="1"/>
</dbReference>
<comment type="caution">
    <text evidence="4">The sequence shown here is derived from an EMBL/GenBank/DDBJ whole genome shotgun (WGS) entry which is preliminary data.</text>
</comment>
<dbReference type="EMBL" id="JAOPGA020001514">
    <property type="protein sequence ID" value="KAL0489114.1"/>
    <property type="molecule type" value="Genomic_DNA"/>
</dbReference>
<organism evidence="4 5">
    <name type="scientific">Acrasis kona</name>
    <dbReference type="NCBI Taxonomy" id="1008807"/>
    <lineage>
        <taxon>Eukaryota</taxon>
        <taxon>Discoba</taxon>
        <taxon>Heterolobosea</taxon>
        <taxon>Tetramitia</taxon>
        <taxon>Eutetramitia</taxon>
        <taxon>Acrasidae</taxon>
        <taxon>Acrasis</taxon>
    </lineage>
</organism>
<proteinExistence type="predicted"/>
<dbReference type="GO" id="GO:0019693">
    <property type="term" value="P:ribose phosphate metabolic process"/>
    <property type="evidence" value="ECO:0007669"/>
    <property type="project" value="TreeGrafter"/>
</dbReference>
<dbReference type="InterPro" id="IPR020084">
    <property type="entry name" value="NUDIX_hydrolase_CS"/>
</dbReference>
<dbReference type="InterPro" id="IPR015797">
    <property type="entry name" value="NUDIX_hydrolase-like_dom_sf"/>
</dbReference>
<dbReference type="Pfam" id="PF00293">
    <property type="entry name" value="NUDIX"/>
    <property type="match status" value="1"/>
</dbReference>